<gene>
    <name evidence="3" type="ORF">EJ995_02210</name>
</gene>
<evidence type="ECO:0000256" key="1">
    <source>
        <dbReference type="ARBA" id="ARBA00008007"/>
    </source>
</evidence>
<reference evidence="3 4" key="1">
    <citation type="submission" date="2018-12" db="EMBL/GenBank/DDBJ databases">
        <title>Complete genome of Nonlabens sp. MJ115.</title>
        <authorList>
            <person name="Choi H.S."/>
            <person name="Jung J."/>
        </authorList>
    </citation>
    <scope>NUCLEOTIDE SEQUENCE [LARGE SCALE GENOMIC DNA]</scope>
    <source>
        <strain evidence="3 4">MJ115</strain>
    </source>
</reference>
<evidence type="ECO:0000313" key="3">
    <source>
        <dbReference type="EMBL" id="AZQ43103.1"/>
    </source>
</evidence>
<dbReference type="Pfam" id="PF00156">
    <property type="entry name" value="Pribosyltran"/>
    <property type="match status" value="1"/>
</dbReference>
<dbReference type="RefSeq" id="WP_126445184.1">
    <property type="nucleotide sequence ID" value="NZ_CP034549.1"/>
</dbReference>
<dbReference type="InterPro" id="IPR000836">
    <property type="entry name" value="PRTase_dom"/>
</dbReference>
<dbReference type="Gene3D" id="3.40.50.2020">
    <property type="match status" value="1"/>
</dbReference>
<organism evidence="3 4">
    <name type="scientific">Nonlabens ponticola</name>
    <dbReference type="NCBI Taxonomy" id="2496866"/>
    <lineage>
        <taxon>Bacteria</taxon>
        <taxon>Pseudomonadati</taxon>
        <taxon>Bacteroidota</taxon>
        <taxon>Flavobacteriia</taxon>
        <taxon>Flavobacteriales</taxon>
        <taxon>Flavobacteriaceae</taxon>
        <taxon>Nonlabens</taxon>
    </lineage>
</organism>
<name>A0A3S9MVG2_9FLAO</name>
<dbReference type="CDD" id="cd06223">
    <property type="entry name" value="PRTases_typeI"/>
    <property type="match status" value="1"/>
</dbReference>
<dbReference type="OrthoDB" id="9779910at2"/>
<proteinExistence type="inferred from homology"/>
<dbReference type="Proteomes" id="UP000279600">
    <property type="component" value="Chromosome"/>
</dbReference>
<evidence type="ECO:0000313" key="4">
    <source>
        <dbReference type="Proteomes" id="UP000279600"/>
    </source>
</evidence>
<evidence type="ECO:0000259" key="2">
    <source>
        <dbReference type="Pfam" id="PF00156"/>
    </source>
</evidence>
<comment type="similarity">
    <text evidence="1">Belongs to the ComF/GntX family.</text>
</comment>
<feature type="domain" description="Phosphoribosyltransferase" evidence="2">
    <location>
        <begin position="141"/>
        <end position="223"/>
    </location>
</feature>
<keyword evidence="4" id="KW-1185">Reference proteome</keyword>
<dbReference type="InterPro" id="IPR051910">
    <property type="entry name" value="ComF/GntX_DNA_util-trans"/>
</dbReference>
<dbReference type="AlphaFoldDB" id="A0A3S9MVG2"/>
<dbReference type="PANTHER" id="PTHR47505">
    <property type="entry name" value="DNA UTILIZATION PROTEIN YHGH"/>
    <property type="match status" value="1"/>
</dbReference>
<dbReference type="KEGG" id="noj:EJ995_02210"/>
<dbReference type="InterPro" id="IPR029057">
    <property type="entry name" value="PRTase-like"/>
</dbReference>
<sequence>MRALLQDFVNLFYPQVCLNCHNSLMAGEELLCIRCRSQLPLAYHDLKSDDKMQRLFIGRTPVEQSVSLFYYEKIGAIQHMIHALKYQGREEVGTFMGQWLTQLLIEDGILNDVDVVVPVPVHPKRKRLRGYNQVTKFGKCLSDGLDVSFRESVLLKKHHTKKQAQLSQTMRSDETQSPYVLQEHLPEGSHVLLVDDVITTGTTLSLCCRELAKISNVRISIATMAISV</sequence>
<dbReference type="SUPFAM" id="SSF53271">
    <property type="entry name" value="PRTase-like"/>
    <property type="match status" value="1"/>
</dbReference>
<dbReference type="PANTHER" id="PTHR47505:SF1">
    <property type="entry name" value="DNA UTILIZATION PROTEIN YHGH"/>
    <property type="match status" value="1"/>
</dbReference>
<accession>A0A3S9MVG2</accession>
<dbReference type="EMBL" id="CP034549">
    <property type="protein sequence ID" value="AZQ43103.1"/>
    <property type="molecule type" value="Genomic_DNA"/>
</dbReference>
<protein>
    <submittedName>
        <fullName evidence="3">ComF family protein</fullName>
    </submittedName>
</protein>